<dbReference type="InterPro" id="IPR018201">
    <property type="entry name" value="Ketoacyl_synth_AS"/>
</dbReference>
<dbReference type="CDD" id="cd08956">
    <property type="entry name" value="KR_3_FAS_SDR_x"/>
    <property type="match status" value="3"/>
</dbReference>
<dbReference type="Pfam" id="PF14765">
    <property type="entry name" value="PS-DH"/>
    <property type="match status" value="3"/>
</dbReference>
<dbReference type="InterPro" id="IPR042104">
    <property type="entry name" value="PKS_dehydratase_sf"/>
</dbReference>
<dbReference type="Gene3D" id="3.10.129.110">
    <property type="entry name" value="Polyketide synthase dehydratase"/>
    <property type="match status" value="3"/>
</dbReference>
<keyword evidence="8" id="KW-0012">Acyltransferase</keyword>
<feature type="domain" description="Ketosynthase family 3 (KS3)" evidence="11">
    <location>
        <begin position="33"/>
        <end position="455"/>
    </location>
</feature>
<keyword evidence="3" id="KW-0596">Phosphopantetheine</keyword>
<comment type="pathway">
    <text evidence="2">Antibiotic biosynthesis.</text>
</comment>
<dbReference type="EMBL" id="AUBJ02000001">
    <property type="protein sequence ID" value="MCP2330614.1"/>
    <property type="molecule type" value="Genomic_DNA"/>
</dbReference>
<dbReference type="PROSITE" id="PS00606">
    <property type="entry name" value="KS3_1"/>
    <property type="match status" value="3"/>
</dbReference>
<evidence type="ECO:0000256" key="5">
    <source>
        <dbReference type="ARBA" id="ARBA00022679"/>
    </source>
</evidence>
<keyword evidence="14" id="KW-1185">Reference proteome</keyword>
<dbReference type="SMART" id="SM00825">
    <property type="entry name" value="PKS_KS"/>
    <property type="match status" value="3"/>
</dbReference>
<evidence type="ECO:0000256" key="2">
    <source>
        <dbReference type="ARBA" id="ARBA00004792"/>
    </source>
</evidence>
<feature type="region of interest" description="C-terminal hotdog fold" evidence="9">
    <location>
        <begin position="2664"/>
        <end position="2797"/>
    </location>
</feature>
<dbReference type="InterPro" id="IPR036736">
    <property type="entry name" value="ACP-like_sf"/>
</dbReference>
<dbReference type="InterPro" id="IPR036291">
    <property type="entry name" value="NAD(P)-bd_dom_sf"/>
</dbReference>
<dbReference type="PROSITE" id="PS52019">
    <property type="entry name" value="PKS_MFAS_DH"/>
    <property type="match status" value="3"/>
</dbReference>
<feature type="domain" description="Carrier" evidence="10">
    <location>
        <begin position="4879"/>
        <end position="4954"/>
    </location>
</feature>
<evidence type="ECO:0000313" key="14">
    <source>
        <dbReference type="Proteomes" id="UP000791080"/>
    </source>
</evidence>
<feature type="active site" description="Proton acceptor; for dehydratase activity" evidence="9">
    <location>
        <position position="934"/>
    </location>
</feature>
<accession>A0ABT1JEH4</accession>
<proteinExistence type="predicted"/>
<dbReference type="Gene3D" id="3.40.47.10">
    <property type="match status" value="3"/>
</dbReference>
<dbReference type="InterPro" id="IPR057326">
    <property type="entry name" value="KR_dom"/>
</dbReference>
<feature type="domain" description="Ketosynthase family 3 (KS3)" evidence="11">
    <location>
        <begin position="3289"/>
        <end position="3698"/>
    </location>
</feature>
<dbReference type="InterPro" id="IPR013968">
    <property type="entry name" value="PKS_KR"/>
</dbReference>
<dbReference type="InterPro" id="IPR014031">
    <property type="entry name" value="Ketoacyl_synth_C"/>
</dbReference>
<dbReference type="InterPro" id="IPR020841">
    <property type="entry name" value="PKS_Beta-ketoAc_synthase_dom"/>
</dbReference>
<keyword evidence="5" id="KW-0808">Transferase</keyword>
<feature type="active site" description="Proton donor; for dehydratase activity" evidence="9">
    <location>
        <position position="4333"/>
    </location>
</feature>
<dbReference type="InterPro" id="IPR049900">
    <property type="entry name" value="PKS_mFAS_DH"/>
</dbReference>
<feature type="region of interest" description="N-terminal hotdog fold" evidence="9">
    <location>
        <begin position="4142"/>
        <end position="4264"/>
    </location>
</feature>
<feature type="region of interest" description="N-terminal hotdog fold" evidence="9">
    <location>
        <begin position="2533"/>
        <end position="2653"/>
    </location>
</feature>
<dbReference type="Pfam" id="PF00698">
    <property type="entry name" value="Acyl_transf_1"/>
    <property type="match status" value="3"/>
</dbReference>
<dbReference type="Pfam" id="PF00109">
    <property type="entry name" value="ketoacyl-synt"/>
    <property type="match status" value="3"/>
</dbReference>
<dbReference type="InterPro" id="IPR032821">
    <property type="entry name" value="PKS_assoc"/>
</dbReference>
<dbReference type="InterPro" id="IPR014030">
    <property type="entry name" value="Ketoacyl_synth_N"/>
</dbReference>
<feature type="active site" description="Proton acceptor; for dehydratase activity" evidence="9">
    <location>
        <position position="2565"/>
    </location>
</feature>
<feature type="active site" description="Proton donor; for dehydratase activity" evidence="9">
    <location>
        <position position="2724"/>
    </location>
</feature>
<protein>
    <submittedName>
        <fullName evidence="13">Rifamycin polyketide synthase modules 4, 5 and 6</fullName>
    </submittedName>
</protein>
<evidence type="ECO:0000256" key="8">
    <source>
        <dbReference type="ARBA" id="ARBA00023315"/>
    </source>
</evidence>
<feature type="active site" description="Proton acceptor; for dehydratase activity" evidence="9">
    <location>
        <position position="4174"/>
    </location>
</feature>
<dbReference type="SUPFAM" id="SSF53901">
    <property type="entry name" value="Thiolase-like"/>
    <property type="match status" value="3"/>
</dbReference>
<feature type="region of interest" description="C-terminal hotdog fold" evidence="9">
    <location>
        <begin position="1040"/>
        <end position="1177"/>
    </location>
</feature>
<evidence type="ECO:0000313" key="13">
    <source>
        <dbReference type="EMBL" id="MCP2330614.1"/>
    </source>
</evidence>
<dbReference type="Pfam" id="PF21089">
    <property type="entry name" value="PKS_DH_N"/>
    <property type="match status" value="3"/>
</dbReference>
<keyword evidence="6" id="KW-0045">Antibiotic biosynthesis</keyword>
<dbReference type="SMART" id="SM00827">
    <property type="entry name" value="PKS_AT"/>
    <property type="match status" value="3"/>
</dbReference>
<keyword evidence="7" id="KW-0511">Multifunctional enzyme</keyword>
<dbReference type="RefSeq" id="WP_253860131.1">
    <property type="nucleotide sequence ID" value="NZ_AUBJ02000001.1"/>
</dbReference>
<dbReference type="CDD" id="cd00833">
    <property type="entry name" value="PKS"/>
    <property type="match status" value="3"/>
</dbReference>
<sequence>MDNEEKLRDYLRRVTTDLRRTRQRLRDVEDGEREPIAIVGMSCRYPGAVASPEDLWRLVAAGGDGIGPFPTNRGWDLERLFGGTRDVFDVQGGFLHDAAEFDADFFGISPREALAVDPQQRLLLETSWETFERAGIDPLTLKGSRTGVFAGLMYHDYGTGAGDVPDDVRAFVGVGNSGSVLSGRVAYTFGFEGPAVTIDTACSSSLVALHWASRALRAGECTLALASGVTVMPNTTVFTDFIRQQGLAKDGRCKSFAAAADGTGWSEGVGVLLLERLSDARRNGHQVLAVIRGSAVNQDGASNGLTAPNGPSQQRVIRQALAQAGLDTADVDAVEAHGTGTTLGDPIEAQALLDTYGRERPDDRPLWLGSVKSNLGHTQAAAGIAGVIKMVMAMRHGVLPKTLHVDAPTGQVDWTSGAVRLLTEPVPWSPGTGVRRAGVSSFGVSGTNAHVILEHSPDETAVVERAAPPVIPWVLSARTDAALRAQAATLRAHLEGAAVEDVDVAWTLATSRAALRERAVVFDAAGLDDLGTAVRGTAARGKTAFLFSGQGSQRPGMGQELHAEYPAFALAFDEVCAELERHTGHSVRDIVFGGGELIDRTEHAQAGLFAVEVALFRLLESWGLTPDYLLGHSIGELAAAHTAGVLTLPDACALVAARSRLMGALPAGGAMVALRATEDEVLPLLTDRVSLAAVNGPTSVVLSGDEDAVAGVVARFDGRTARRLRVSHAFHSARMADMLAEFRTVAASLTFLQPRTPVVSNLTGEVVSEELRDPEYWVRHVRETVRFADGMACLARRNVSTFVELGPDAVLTVLAQDCLPGDDLAFVNTLRRNSPEPRAVVAAVAALHVRGVPVNWPAFFAGSEARLVDLPTYAFQRRHYWLRPADGAPGDPSSLGLAAGGHPLLASVVHHADTGEALFTGRVTRAEHPWLADHHVADQPVLPGAAMVELARHVAQRLGHGTPEELTLVRPVVVPDRGDLHLQVTATAEDDAGNRAISVFVRAPGEQDETWVRHATGVLGRDRVRPTTADWSVVWPPPGSVEIPVADHYARLAESGMHYGPAFRGLRAAWRRGDEVFAEVRIGEDLPVTGYGLHPVLLDTALHAVPLLGEAELSLPFSWSELAFLDGAGAELRALRVRVSATDTGTGVSVRLADATGAPVATVDALALRPISTGPFVEPSRNSLYEVAWVPAPESGDDTTRDAVVVTVAPGSGAVAEDTHGAVSEVLAVLRKVLVDEDSRLVLVTRGAATGENLPHAAVWGLVRSAQSEHPGRIVLVDADGDVDVPAVLAVGEPQIAVRGDELLVPRLARVPAAPTGPDLATDGTVVVTGAGGALGATLARHLAERGVRNLLLLGRRGPDTPGAAELVAELAESRSRARFVACDVADRDSLAAALATVPEEHPLTGVVHTAGVLDDGLVESLDADQVTNVLRPKVDGAWNLHELTRDLDLALFVVFSSAAGTLGSAGQANYAAANAFLDGLAAQRRSLGLVGQSLAWGPWAGEGMADTLAPADRQRMARDGVRALSRADALGLFDAALGTDRAVVLPVDLDLPAVRAQSETAPVLRDLVGTSRPRRAGTGPDLVGLPEEERPRVVLELVRAQVAVVLGHGSGDDVAPDQTFSDAGFDSLTAVELRNRLNSVTGLRLSATVVFDYPTPAELAEFVLAEVLGRQSVVVASAPIVSDVDEPIAIVGMSCRYPGGVSTPDELWDLVASGRDGTGPFPADRGWNVEGFGGFLTGAAEFDPAFFGISPREALAMDPQQRLLLEASWEAIENAGVDPLSLRGSDTGVFAGLMYHDYVTHLAGLAEVEGYGGTGNSGSVASGRVAYTFGFEGPAMTVDTACSSSLVALHLAAQALRSGECSMALAGGVTVMATPGTFVEFERQGGLAGDGRCKSFSASADGTGWSEGVGVLLVEKLSDARRLGHPVLAVVRGTAVNQDGASNGLTAPNGPSQQRVIRQALANARVAPEHVDVVEAHGTGTTLGDPIEAQALLATYGRDRDRALLLGSVKSNLGHTQAAAGVAGVIKMVQAMRHGVVPATLHVDEPSREVDWESGAVDLVREPVSWPETGRARRAGVSSFGISGTNAHVILEGVELGDEPAPAQALPVTPWVVSAKSEQALTAQVDRIRAHVETTGSDPVDVGYSLTRRSVFDHRAVLVGDEVIQGSAAAGRLAVLFTGQGSQRPGMGRELAEAFPVFAEAFDAVCAELDRHLDRPIRNTVFHGDGDAGVLDRTVYAQAGLFALQVALFRLIESWGVVPDSLLGHSIGELAAAHVAGVWDLPDAARVVAARGRLMQALPEGGAMVAVEATEDEVIPLLVGAGVSLAAVNGPAAVVLSGERSAVAGVVDRLGDRRVRWLRVSHAFHSGLMDPMLAEYRAVLSSVVFREPVVPVVSTVTGALAGTGWCDPEYWVRQVRETVRFAEGMAALGGVGVSRFLELGPDGVLSAMGQDCAPEAVFVPVLRRDRPEPETVVGALARVFVRGTDVNWAALYPGARLAEVPTYAFQRQRYWPDGSAAWSGDVSAVGLRPAEHPLLGAAVRVARTDEFLFTGRLSEGSHPWLRDHVVSGSVLVPGTAFVELAVRAGEQVGCGVVDELTVETPLVLPERGGTAVQVSVAAPDDEGRRAFTIHSATVDEWVPHAAGVLSAGEPASEDLTDWPPADGVAVDVAGLYERLDEVGLSYGPVFRGLRAAWRRGEDEVLVEVALPDGVPVDGYGVHPALLDAALHGIALFGDETASLPFSWSDVSVFAVGATAARVRILREGTGFSLLIADGSGQPVAVVGSLALRPVAPVTAHRDGLFGVDWVPVSGAALTGPHEVLWLEPGGQVRERLAEVLALVQDTEDERSWIVVTRGATEGRDLTQAAVWGLLRTAQSEHPGRFVLVDLDEDRTDLPELVAEEPQLAVRDGRLVAPRLARLVPERAEPPVVDPRGTVLITGASGALGTVVARHLVERYGVRHLLLLSRGGSGGAGLAEFDVDVRAVACDVADREALARVIADNTAEHPLVGVVHAAGVLDDGVLSSLTPERFDAVLRPKVEGAWNLHEVTRDLDLAMFVVFSSVAGVLGSPGQGNYAAANAFLDGLAQYRRGLGLAGQSLAWGPWAEGGMADTLSHVGTRRIAASAFPPITPEHGVELLDLAWRTDRPLVVPTRLDVRALRDGPPPLLRGLVRSQRRRAVGSVPLDELTGLTPDEQHERLLELVRSRVAAVLGHTSGDAVRVDQAFNEMGFDSLTAVELRNQLNAATGLRLPATLVFDYPTPAVLAEFLLAQVVDSKPAGVEVTPTVSSVDEPIAIVGMSCRYPGGVSTPDELWNLLVEGGDGVTGFPSDRGWDITGLGGFLPDAGDFDAAFFGISPREALAMDPQQRLLLEASWEAFENAGVDPGSLRGSRTGVFAGVMYHDYATGAGAVPDDVEAFLGLGNTGSVLSGRVAYTFGFEGPAMTVDTACSSSLVALHLAAQALRSGECSMALAGGVTVMATPGTFVEFERQGGLAGDGRCKSFSASADGTGWSEGVGVLLVEKLSDARRLGHPVLAVVRGTAVNQDGASNGLTAPNGPSQQRVIRQALANARVAPEHVDVVEAHGTGTTLGDPIEAQALLATYGRDRDRALLLGSVKSNLGHTQAAAGVAGVIKMVQAMRHGVVPATLHVDEPSREVDWESGAVDLVREPVSWPETGRARRAGVSSFGISGTNAHVILESPEMAEDVKVEASVVPAPVVTPWVVSAKSEQALTAQVDRIRTHVETTGSDPVDVGYSLATGRAVFDHRAIVLGDEVVQGSAAPGRLAVLFTGQGSQRPGMGRELTEAFPVFAEAFDAVCAELDRHLDRPIRNTVFHDGDGGVLDQTVYAQAGLFALQVALFRLIESWGVVPDSLLGHSIGELAAAHVAGVWDLPDAARVVAARGRLMQALPEGGAMVAVEATEDEIIPLLVGAGVSLAAVNGPAAVVLSGERSAVAGVVDRLGDRRVRWLRVSHAFHSELMDPMMAEYRAVLSSVVFREPVVPVVSTVTGALAGTGWCDPEYWVRQVRETVRFGAAVERTRELGVSRFLELGPDGVLSAMGQDCAPEGVFVPVLRRDRPEPETVVGALARVFVHGTEVDWAGYYGGCGARRVPLPTYAFQRKRYWLRSGEPAGDPRRLGLDAGEHPLLAARIHSADNDEWLFTGSLSTTDLPWLTDHSVHGTPLVPGSVFVDLALHVGHHTNHPRVEELTLEAPLVVSADAEARLQVVVGEVDDGGRRSVRMYSRSGPSDDWVRHASGTLVAAVEPSDTLGAWPPDANPVDVDVLYEDLDALGLSYGPSFQGLRAAWRDGGTVYAEVQLPSDLDVTGFGLHPVLLDAALHGMALDSTGEAALPFSWSGVSLLAEGATALRVRISRQESDTTLLLADDTGATVAVVSSLTLRPASPERLGAGVPSPYSVDWVDAPHPGDQPGRVALLGADHLGLTAALAAAGLGFGEYDSVGPLAEDAHAGDVVLTCVASGSDPGSPVAEVYDRTGEVLSLLRAWLADERLAATRLVLVTRGATEGHDLAHAAVWGLVRSAQLEHPGRFTLLDLDATEESSDTVPAALATAGPQVAVRTGRVIVPVLARAVVGAPPSGPDPAGTVLVTGAGGALGATVARHLVTHHGVRQLLLAGRRGADTPGAADLVTELRALGARARFVACDVARREQLAAVLADIPDHAPLTGVVHAAGALDDGVISALTPERLATVFRPKVDAAWHLHELTEHLDLSMFVLFSSAAGTLGSPGQGNYASANAFLDALARKRRASGLVGSALAWGPWAGSGMAGRLTDAEVARLARAGTPPMTDEQGLALFDAALRADDVVPVPVRLDLPALRERAAQGDLPPLFAGLVPDRKRRAVASRDTGRALTDRLTGLGEAERERVLLNLVRTETAAVLGHPSLEDVPPNRPFSELGFDSLTAVELRNRLDAATGLRLATGTVFDHPSPEALATRLLTELDPGTAAVRSAFAGLDRLEELFTTLTPADDERTSLARRLTALAARVSGAPGTTGMPVSEDLGDRIGEASDDELFEFIDNKLGGQRR</sequence>
<dbReference type="InterPro" id="IPR020807">
    <property type="entry name" value="PKS_DH"/>
</dbReference>
<dbReference type="InterPro" id="IPR020806">
    <property type="entry name" value="PKS_PP-bd"/>
</dbReference>
<feature type="domain" description="Ketosynthase family 3 (KS3)" evidence="11">
    <location>
        <begin position="1686"/>
        <end position="2094"/>
    </location>
</feature>
<dbReference type="SUPFAM" id="SSF47336">
    <property type="entry name" value="ACP-like"/>
    <property type="match status" value="3"/>
</dbReference>
<evidence type="ECO:0000256" key="4">
    <source>
        <dbReference type="ARBA" id="ARBA00022553"/>
    </source>
</evidence>
<dbReference type="InterPro" id="IPR049551">
    <property type="entry name" value="PKS_DH_C"/>
</dbReference>
<gene>
    <name evidence="13" type="ORF">G443_000884</name>
</gene>
<dbReference type="Pfam" id="PF22953">
    <property type="entry name" value="SpnB_Rossmann"/>
    <property type="match status" value="3"/>
</dbReference>
<dbReference type="SMART" id="SM01294">
    <property type="entry name" value="PKS_PP_betabranch"/>
    <property type="match status" value="2"/>
</dbReference>
<feature type="domain" description="PKS/mFAS DH" evidence="12">
    <location>
        <begin position="4142"/>
        <end position="4406"/>
    </location>
</feature>
<dbReference type="PANTHER" id="PTHR43775">
    <property type="entry name" value="FATTY ACID SYNTHASE"/>
    <property type="match status" value="1"/>
</dbReference>
<evidence type="ECO:0000256" key="9">
    <source>
        <dbReference type="PROSITE-ProRule" id="PRU01363"/>
    </source>
</evidence>
<dbReference type="SMART" id="SM00823">
    <property type="entry name" value="PKS_PP"/>
    <property type="match status" value="3"/>
</dbReference>
<dbReference type="Pfam" id="PF00550">
    <property type="entry name" value="PP-binding"/>
    <property type="match status" value="3"/>
</dbReference>
<reference evidence="13 14" key="1">
    <citation type="submission" date="2013-07" db="EMBL/GenBank/DDBJ databases">
        <authorList>
            <consortium name="DOE Joint Genome Institute"/>
            <person name="Reeve W."/>
            <person name="Huntemann M."/>
            <person name="Han J."/>
            <person name="Chen A."/>
            <person name="Kyrpides N."/>
            <person name="Mavromatis K."/>
            <person name="Markowitz V."/>
            <person name="Palaniappan K."/>
            <person name="Ivanova N."/>
            <person name="Schaumberg A."/>
            <person name="Pati A."/>
            <person name="Liolios K."/>
            <person name="Nordberg H.P."/>
            <person name="Cantor M.N."/>
            <person name="Hua S.X."/>
            <person name="Woyke T."/>
        </authorList>
    </citation>
    <scope>NUCLEOTIDE SEQUENCE [LARGE SCALE GENOMIC DNA]</scope>
    <source>
        <strain evidence="13 14">DSM 43889</strain>
    </source>
</reference>
<dbReference type="InterPro" id="IPR014043">
    <property type="entry name" value="Acyl_transferase_dom"/>
</dbReference>
<dbReference type="InterPro" id="IPR050091">
    <property type="entry name" value="PKS_NRPS_Biosynth_Enz"/>
</dbReference>
<evidence type="ECO:0000256" key="3">
    <source>
        <dbReference type="ARBA" id="ARBA00022450"/>
    </source>
</evidence>
<dbReference type="Proteomes" id="UP000791080">
    <property type="component" value="Unassembled WGS sequence"/>
</dbReference>
<dbReference type="InterPro" id="IPR006162">
    <property type="entry name" value="Ppantetheine_attach_site"/>
</dbReference>
<dbReference type="InterPro" id="IPR055123">
    <property type="entry name" value="SpnB-like_Rossmann"/>
</dbReference>
<feature type="domain" description="PKS/mFAS DH" evidence="12">
    <location>
        <begin position="902"/>
        <end position="1177"/>
    </location>
</feature>
<comment type="cofactor">
    <cofactor evidence="1">
        <name>pantetheine 4'-phosphate</name>
        <dbReference type="ChEBI" id="CHEBI:47942"/>
    </cofactor>
</comment>
<evidence type="ECO:0000256" key="6">
    <source>
        <dbReference type="ARBA" id="ARBA00023194"/>
    </source>
</evidence>
<feature type="region of interest" description="N-terminal hotdog fold" evidence="9">
    <location>
        <begin position="902"/>
        <end position="1026"/>
    </location>
</feature>
<dbReference type="SUPFAM" id="SSF55048">
    <property type="entry name" value="Probable ACP-binding domain of malonyl-CoA ACP transacylase"/>
    <property type="match status" value="3"/>
</dbReference>
<dbReference type="Gene3D" id="3.30.70.3290">
    <property type="match status" value="3"/>
</dbReference>
<dbReference type="SMART" id="SM00826">
    <property type="entry name" value="PKS_DH"/>
    <property type="match status" value="3"/>
</dbReference>
<dbReference type="Pfam" id="PF08990">
    <property type="entry name" value="Docking"/>
    <property type="match status" value="1"/>
</dbReference>
<evidence type="ECO:0000256" key="7">
    <source>
        <dbReference type="ARBA" id="ARBA00023268"/>
    </source>
</evidence>
<feature type="domain" description="Carrier" evidence="10">
    <location>
        <begin position="1593"/>
        <end position="1668"/>
    </location>
</feature>
<feature type="region of interest" description="C-terminal hotdog fold" evidence="9">
    <location>
        <begin position="4274"/>
        <end position="4406"/>
    </location>
</feature>
<name>A0ABT1JEH4_ACTCY</name>
<dbReference type="SMART" id="SM00822">
    <property type="entry name" value="PKS_KR"/>
    <property type="match status" value="3"/>
</dbReference>
<dbReference type="PROSITE" id="PS52004">
    <property type="entry name" value="KS3_2"/>
    <property type="match status" value="3"/>
</dbReference>
<organism evidence="13 14">
    <name type="scientific">Actinoalloteichus caeruleus DSM 43889</name>
    <dbReference type="NCBI Taxonomy" id="1120930"/>
    <lineage>
        <taxon>Bacteria</taxon>
        <taxon>Bacillati</taxon>
        <taxon>Actinomycetota</taxon>
        <taxon>Actinomycetes</taxon>
        <taxon>Pseudonocardiales</taxon>
        <taxon>Pseudonocardiaceae</taxon>
        <taxon>Actinoalloteichus</taxon>
        <taxon>Actinoalloteichus cyanogriseus</taxon>
    </lineage>
</organism>
<feature type="active site" description="Proton donor; for dehydratase activity" evidence="9">
    <location>
        <position position="1099"/>
    </location>
</feature>
<evidence type="ECO:0000259" key="12">
    <source>
        <dbReference type="PROSITE" id="PS52019"/>
    </source>
</evidence>
<dbReference type="Pfam" id="PF02801">
    <property type="entry name" value="Ketoacyl-synt_C"/>
    <property type="match status" value="3"/>
</dbReference>
<dbReference type="Pfam" id="PF08659">
    <property type="entry name" value="KR"/>
    <property type="match status" value="3"/>
</dbReference>
<dbReference type="InterPro" id="IPR049552">
    <property type="entry name" value="PKS_DH_N"/>
</dbReference>
<dbReference type="InterPro" id="IPR001227">
    <property type="entry name" value="Ac_transferase_dom_sf"/>
</dbReference>
<dbReference type="InterPro" id="IPR015083">
    <property type="entry name" value="NorB/c/GfsB-D-like_docking"/>
</dbReference>
<dbReference type="InterPro" id="IPR016035">
    <property type="entry name" value="Acyl_Trfase/lysoPLipase"/>
</dbReference>
<dbReference type="InterPro" id="IPR009081">
    <property type="entry name" value="PP-bd_ACP"/>
</dbReference>
<evidence type="ECO:0000259" key="11">
    <source>
        <dbReference type="PROSITE" id="PS52004"/>
    </source>
</evidence>
<evidence type="ECO:0000256" key="1">
    <source>
        <dbReference type="ARBA" id="ARBA00001957"/>
    </source>
</evidence>
<reference evidence="13 14" key="2">
    <citation type="submission" date="2022-06" db="EMBL/GenBank/DDBJ databases">
        <title>Genomic Encyclopedia of Type Strains, Phase I: the one thousand microbial genomes (KMG-I) project.</title>
        <authorList>
            <person name="Kyrpides N."/>
        </authorList>
    </citation>
    <scope>NUCLEOTIDE SEQUENCE [LARGE SCALE GENOMIC DNA]</scope>
    <source>
        <strain evidence="13 14">DSM 43889</strain>
    </source>
</reference>
<dbReference type="SUPFAM" id="SSF52151">
    <property type="entry name" value="FabD/lysophospholipase-like"/>
    <property type="match status" value="3"/>
</dbReference>
<dbReference type="PROSITE" id="PS00012">
    <property type="entry name" value="PHOSPHOPANTETHEINE"/>
    <property type="match status" value="3"/>
</dbReference>
<evidence type="ECO:0000259" key="10">
    <source>
        <dbReference type="PROSITE" id="PS50075"/>
    </source>
</evidence>
<dbReference type="PROSITE" id="PS50075">
    <property type="entry name" value="CARRIER"/>
    <property type="match status" value="3"/>
</dbReference>
<dbReference type="InterPro" id="IPR016036">
    <property type="entry name" value="Malonyl_transacylase_ACP-bd"/>
</dbReference>
<dbReference type="Gene3D" id="1.10.1200.10">
    <property type="entry name" value="ACP-like"/>
    <property type="match status" value="3"/>
</dbReference>
<dbReference type="Pfam" id="PF16197">
    <property type="entry name" value="KAsynt_C_assoc"/>
    <property type="match status" value="3"/>
</dbReference>
<dbReference type="Gene3D" id="3.40.50.720">
    <property type="entry name" value="NAD(P)-binding Rossmann-like Domain"/>
    <property type="match status" value="3"/>
</dbReference>
<dbReference type="SUPFAM" id="SSF51735">
    <property type="entry name" value="NAD(P)-binding Rossmann-fold domains"/>
    <property type="match status" value="6"/>
</dbReference>
<dbReference type="Gene3D" id="3.40.366.10">
    <property type="entry name" value="Malonyl-Coenzyme A Acyl Carrier Protein, domain 2"/>
    <property type="match status" value="3"/>
</dbReference>
<keyword evidence="4" id="KW-0597">Phosphoprotein</keyword>
<feature type="domain" description="PKS/mFAS DH" evidence="12">
    <location>
        <begin position="2533"/>
        <end position="2797"/>
    </location>
</feature>
<dbReference type="InterPro" id="IPR016039">
    <property type="entry name" value="Thiolase-like"/>
</dbReference>
<comment type="caution">
    <text evidence="13">The sequence shown here is derived from an EMBL/GenBank/DDBJ whole genome shotgun (WGS) entry which is preliminary data.</text>
</comment>
<dbReference type="PANTHER" id="PTHR43775:SF51">
    <property type="entry name" value="INACTIVE PHENOLPHTHIOCEROL SYNTHESIS POLYKETIDE SYNTHASE TYPE I PKS1-RELATED"/>
    <property type="match status" value="1"/>
</dbReference>
<feature type="domain" description="Carrier" evidence="10">
    <location>
        <begin position="3196"/>
        <end position="3271"/>
    </location>
</feature>